<feature type="region of interest" description="Disordered" evidence="1">
    <location>
        <begin position="1"/>
        <end position="23"/>
    </location>
</feature>
<dbReference type="InterPro" id="IPR007497">
    <property type="entry name" value="SIMPL/DUF541"/>
</dbReference>
<evidence type="ECO:0000256" key="1">
    <source>
        <dbReference type="SAM" id="MobiDB-lite"/>
    </source>
</evidence>
<feature type="region of interest" description="Disordered" evidence="1">
    <location>
        <begin position="140"/>
        <end position="213"/>
    </location>
</feature>
<protein>
    <submittedName>
        <fullName evidence="2">DUF541 domain-containing protein</fullName>
    </submittedName>
</protein>
<dbReference type="AlphaFoldDB" id="A0A6B0GMX1"/>
<dbReference type="PANTHER" id="PTHR34387:SF2">
    <property type="entry name" value="SLR1258 PROTEIN"/>
    <property type="match status" value="1"/>
</dbReference>
<name>A0A6B0GMX1_9EURY</name>
<dbReference type="EMBL" id="WSZK01000014">
    <property type="protein sequence ID" value="MWG34053.1"/>
    <property type="molecule type" value="Genomic_DNA"/>
</dbReference>
<accession>A0A6B0GMX1</accession>
<keyword evidence="3" id="KW-1185">Reference proteome</keyword>
<dbReference type="Gene3D" id="3.30.110.170">
    <property type="entry name" value="Protein of unknown function (DUF541), domain 1"/>
    <property type="match status" value="1"/>
</dbReference>
<reference evidence="2 3" key="1">
    <citation type="submission" date="2019-12" db="EMBL/GenBank/DDBJ databases">
        <title>Halocatena pleomorpha gen. nov. sp. nov., an extremely halophilic archaeon of family Halobacteriaceae isolated from saltpan soil.</title>
        <authorList>
            <person name="Pal Y."/>
            <person name="Verma A."/>
            <person name="Krishnamurthi S."/>
            <person name="Kumar P."/>
        </authorList>
    </citation>
    <scope>NUCLEOTIDE SEQUENCE [LARGE SCALE GENOMIC DNA]</scope>
    <source>
        <strain evidence="2 3">JCM 16495</strain>
    </source>
</reference>
<gene>
    <name evidence="2" type="ORF">GQS65_06035</name>
</gene>
<feature type="compositionally biased region" description="Basic and acidic residues" evidence="1">
    <location>
        <begin position="14"/>
        <end position="23"/>
    </location>
</feature>
<dbReference type="RefSeq" id="WP_158203773.1">
    <property type="nucleotide sequence ID" value="NZ_WSZK01000014.1"/>
</dbReference>
<proteinExistence type="predicted"/>
<feature type="compositionally biased region" description="Polar residues" evidence="1">
    <location>
        <begin position="202"/>
        <end position="213"/>
    </location>
</feature>
<comment type="caution">
    <text evidence="2">The sequence shown here is derived from an EMBL/GenBank/DDBJ whole genome shotgun (WGS) entry which is preliminary data.</text>
</comment>
<organism evidence="2 3">
    <name type="scientific">Halomarina oriensis</name>
    <dbReference type="NCBI Taxonomy" id="671145"/>
    <lineage>
        <taxon>Archaea</taxon>
        <taxon>Methanobacteriati</taxon>
        <taxon>Methanobacteriota</taxon>
        <taxon>Stenosarchaea group</taxon>
        <taxon>Halobacteria</taxon>
        <taxon>Halobacteriales</taxon>
        <taxon>Natronomonadaceae</taxon>
        <taxon>Halomarina</taxon>
    </lineage>
</organism>
<feature type="compositionally biased region" description="Polar residues" evidence="1">
    <location>
        <begin position="1"/>
        <end position="13"/>
    </location>
</feature>
<evidence type="ECO:0000313" key="2">
    <source>
        <dbReference type="EMBL" id="MWG34053.1"/>
    </source>
</evidence>
<dbReference type="Pfam" id="PF04402">
    <property type="entry name" value="SIMPL"/>
    <property type="match status" value="1"/>
</dbReference>
<evidence type="ECO:0000313" key="3">
    <source>
        <dbReference type="Proteomes" id="UP000451471"/>
    </source>
</evidence>
<dbReference type="InterPro" id="IPR052022">
    <property type="entry name" value="26kDa_periplasmic_antigen"/>
</dbReference>
<sequence>MRETDTISVTGSGTDRRKPDRAQVEFQVNEHAADRATARAATDRRSAALFETFADHGVAEEAFHSAAYTVNRQRPGPNDTHDERFTVTHVVRVETSDLDGLGDLLTAAVDRADAGVSSVRHTLDDATRDDARDDALTRAAADAERQAETLAAATDRSLGAVESMTTQSGPSPRGEALGASFDTGGGSGSRPAADPRPGPVETNAQVTVTYALE</sequence>
<dbReference type="Proteomes" id="UP000451471">
    <property type="component" value="Unassembled WGS sequence"/>
</dbReference>
<dbReference type="GO" id="GO:0006974">
    <property type="term" value="P:DNA damage response"/>
    <property type="evidence" value="ECO:0007669"/>
    <property type="project" value="TreeGrafter"/>
</dbReference>
<dbReference type="Gene3D" id="3.30.70.2970">
    <property type="entry name" value="Protein of unknown function (DUF541), domain 2"/>
    <property type="match status" value="1"/>
</dbReference>
<dbReference type="PANTHER" id="PTHR34387">
    <property type="entry name" value="SLR1258 PROTEIN"/>
    <property type="match status" value="1"/>
</dbReference>